<dbReference type="PANTHER" id="PTHR47025">
    <property type="entry name" value="AUTOIMMUNE REGULATOR"/>
    <property type="match status" value="1"/>
</dbReference>
<dbReference type="GO" id="GO:0042393">
    <property type="term" value="F:histone binding"/>
    <property type="evidence" value="ECO:0007669"/>
    <property type="project" value="TreeGrafter"/>
</dbReference>
<dbReference type="SMART" id="SM00249">
    <property type="entry name" value="PHD"/>
    <property type="match status" value="2"/>
</dbReference>
<keyword evidence="10" id="KW-1185">Reference proteome</keyword>
<keyword evidence="3 6" id="KW-0863">Zinc-finger</keyword>
<dbReference type="OrthoDB" id="1903104at2759"/>
<dbReference type="GO" id="GO:0005634">
    <property type="term" value="C:nucleus"/>
    <property type="evidence" value="ECO:0007669"/>
    <property type="project" value="UniProtKB-SubCell"/>
</dbReference>
<proteinExistence type="predicted"/>
<dbReference type="InterPro" id="IPR011011">
    <property type="entry name" value="Znf_FYVE_PHD"/>
</dbReference>
<dbReference type="SUPFAM" id="SSF55729">
    <property type="entry name" value="Acyl-CoA N-acyltransferases (Nat)"/>
    <property type="match status" value="1"/>
</dbReference>
<name>A0A2Z6NPF6_TRISU</name>
<evidence type="ECO:0000256" key="3">
    <source>
        <dbReference type="ARBA" id="ARBA00022771"/>
    </source>
</evidence>
<evidence type="ECO:0000256" key="5">
    <source>
        <dbReference type="ARBA" id="ARBA00023242"/>
    </source>
</evidence>
<evidence type="ECO:0000256" key="6">
    <source>
        <dbReference type="PROSITE-ProRule" id="PRU00146"/>
    </source>
</evidence>
<feature type="region of interest" description="Disordered" evidence="7">
    <location>
        <begin position="35"/>
        <end position="70"/>
    </location>
</feature>
<dbReference type="PANTHER" id="PTHR47025:SF2">
    <property type="entry name" value="AUTOIMMUNE REGULATOR"/>
    <property type="match status" value="1"/>
</dbReference>
<dbReference type="InterPro" id="IPR059153">
    <property type="entry name" value="NSD_PHD-1st"/>
</dbReference>
<evidence type="ECO:0000256" key="7">
    <source>
        <dbReference type="SAM" id="MobiDB-lite"/>
    </source>
</evidence>
<feature type="region of interest" description="Disordered" evidence="7">
    <location>
        <begin position="424"/>
        <end position="454"/>
    </location>
</feature>
<protein>
    <recommendedName>
        <fullName evidence="8">PHD-type domain-containing protein</fullName>
    </recommendedName>
</protein>
<dbReference type="AlphaFoldDB" id="A0A2Z6NPF6"/>
<dbReference type="EMBL" id="DF973687">
    <property type="protein sequence ID" value="GAU37775.1"/>
    <property type="molecule type" value="Genomic_DNA"/>
</dbReference>
<accession>A0A2Z6NPF6</accession>
<feature type="compositionally biased region" description="Polar residues" evidence="7">
    <location>
        <begin position="424"/>
        <end position="433"/>
    </location>
</feature>
<dbReference type="Proteomes" id="UP000242715">
    <property type="component" value="Unassembled WGS sequence"/>
</dbReference>
<evidence type="ECO:0000256" key="2">
    <source>
        <dbReference type="ARBA" id="ARBA00022723"/>
    </source>
</evidence>
<keyword evidence="4" id="KW-0862">Zinc</keyword>
<dbReference type="InterPro" id="IPR019787">
    <property type="entry name" value="Znf_PHD-finger"/>
</dbReference>
<reference evidence="10" key="1">
    <citation type="journal article" date="2017" name="Front. Plant Sci.">
        <title>Climate Clever Clovers: New Paradigm to Reduce the Environmental Footprint of Ruminants by Breeding Low Methanogenic Forages Utilizing Haplotype Variation.</title>
        <authorList>
            <person name="Kaur P."/>
            <person name="Appels R."/>
            <person name="Bayer P.E."/>
            <person name="Keeble-Gagnere G."/>
            <person name="Wang J."/>
            <person name="Hirakawa H."/>
            <person name="Shirasawa K."/>
            <person name="Vercoe P."/>
            <person name="Stefanova K."/>
            <person name="Durmic Z."/>
            <person name="Nichols P."/>
            <person name="Revell C."/>
            <person name="Isobe S.N."/>
            <person name="Edwards D."/>
            <person name="Erskine W."/>
        </authorList>
    </citation>
    <scope>NUCLEOTIDE SEQUENCE [LARGE SCALE GENOMIC DNA]</scope>
    <source>
        <strain evidence="10">cv. Daliak</strain>
    </source>
</reference>
<dbReference type="InterPro" id="IPR032308">
    <property type="entry name" value="TDBD"/>
</dbReference>
<feature type="domain" description="PHD-type" evidence="8">
    <location>
        <begin position="554"/>
        <end position="599"/>
    </location>
</feature>
<dbReference type="GO" id="GO:0045944">
    <property type="term" value="P:positive regulation of transcription by RNA polymerase II"/>
    <property type="evidence" value="ECO:0007669"/>
    <property type="project" value="TreeGrafter"/>
</dbReference>
<dbReference type="InterPro" id="IPR016181">
    <property type="entry name" value="Acyl_CoA_acyltransferase"/>
</dbReference>
<organism evidence="9 10">
    <name type="scientific">Trifolium subterraneum</name>
    <name type="common">Subterranean clover</name>
    <dbReference type="NCBI Taxonomy" id="3900"/>
    <lineage>
        <taxon>Eukaryota</taxon>
        <taxon>Viridiplantae</taxon>
        <taxon>Streptophyta</taxon>
        <taxon>Embryophyta</taxon>
        <taxon>Tracheophyta</taxon>
        <taxon>Spermatophyta</taxon>
        <taxon>Magnoliopsida</taxon>
        <taxon>eudicotyledons</taxon>
        <taxon>Gunneridae</taxon>
        <taxon>Pentapetalae</taxon>
        <taxon>rosids</taxon>
        <taxon>fabids</taxon>
        <taxon>Fabales</taxon>
        <taxon>Fabaceae</taxon>
        <taxon>Papilionoideae</taxon>
        <taxon>50 kb inversion clade</taxon>
        <taxon>NPAAA clade</taxon>
        <taxon>Hologalegina</taxon>
        <taxon>IRL clade</taxon>
        <taxon>Trifolieae</taxon>
        <taxon>Trifolium</taxon>
    </lineage>
</organism>
<dbReference type="Pfam" id="PF23011">
    <property type="entry name" value="PHD-1st_NSD"/>
    <property type="match status" value="1"/>
</dbReference>
<comment type="subcellular location">
    <subcellularLocation>
        <location evidence="1">Nucleus</location>
    </subcellularLocation>
</comment>
<dbReference type="InterPro" id="IPR056511">
    <property type="entry name" value="IDM1_C"/>
</dbReference>
<dbReference type="PROSITE" id="PS50016">
    <property type="entry name" value="ZF_PHD_2"/>
    <property type="match status" value="1"/>
</dbReference>
<evidence type="ECO:0000259" key="8">
    <source>
        <dbReference type="PROSITE" id="PS50016"/>
    </source>
</evidence>
<dbReference type="InterPro" id="IPR001965">
    <property type="entry name" value="Znf_PHD"/>
</dbReference>
<dbReference type="InterPro" id="IPR019786">
    <property type="entry name" value="Zinc_finger_PHD-type_CS"/>
</dbReference>
<dbReference type="GO" id="GO:0000977">
    <property type="term" value="F:RNA polymerase II transcription regulatory region sequence-specific DNA binding"/>
    <property type="evidence" value="ECO:0007669"/>
    <property type="project" value="TreeGrafter"/>
</dbReference>
<evidence type="ECO:0000256" key="1">
    <source>
        <dbReference type="ARBA" id="ARBA00004123"/>
    </source>
</evidence>
<dbReference type="Gene3D" id="3.30.40.10">
    <property type="entry name" value="Zinc/RING finger domain, C3HC4 (zinc finger)"/>
    <property type="match status" value="2"/>
</dbReference>
<gene>
    <name evidence="9" type="ORF">TSUD_102920</name>
</gene>
<dbReference type="Pfam" id="PF16135">
    <property type="entry name" value="TDBD"/>
    <property type="match status" value="2"/>
</dbReference>
<feature type="region of interest" description="Disordered" evidence="7">
    <location>
        <begin position="729"/>
        <end position="824"/>
    </location>
</feature>
<dbReference type="GO" id="GO:0008270">
    <property type="term" value="F:zinc ion binding"/>
    <property type="evidence" value="ECO:0007669"/>
    <property type="project" value="UniProtKB-KW"/>
</dbReference>
<dbReference type="PROSITE" id="PS01359">
    <property type="entry name" value="ZF_PHD_1"/>
    <property type="match status" value="1"/>
</dbReference>
<dbReference type="FunFam" id="3.30.40.10:FF:000494">
    <property type="entry name" value="Acyl-CoA N-acyltransferase with RING/FYVE/PHD-type zinc finger domain"/>
    <property type="match status" value="1"/>
</dbReference>
<evidence type="ECO:0000313" key="10">
    <source>
        <dbReference type="Proteomes" id="UP000242715"/>
    </source>
</evidence>
<evidence type="ECO:0000313" key="9">
    <source>
        <dbReference type="EMBL" id="GAU37775.1"/>
    </source>
</evidence>
<evidence type="ECO:0000256" key="4">
    <source>
        <dbReference type="ARBA" id="ARBA00022833"/>
    </source>
</evidence>
<keyword evidence="2" id="KW-0479">Metal-binding</keyword>
<keyword evidence="5" id="KW-0539">Nucleus</keyword>
<dbReference type="SUPFAM" id="SSF57903">
    <property type="entry name" value="FYVE/PHD zinc finger"/>
    <property type="match status" value="2"/>
</dbReference>
<sequence>MAKGTNSDEFMVLSRVRTGLKREFAFAMKAQSEIDGSLGRTRGGSKNRNEAPVQETPVGKKPRKTGLDDVGGVMSEEEAKSDVVDLVSDDEPRVLVSELESVKSVVETVIDDDETLLVDENLNEEKEKVVNEVEMEICETKEEQKDDETKDNVSVRKKKVILEKPMRRFTRSALKQKDEESKDNVVGMVDNVVNRETEILSGVITPTPMKLSKSGLKRFPVKLKDLLATGILEGLKVRYVKGQKARKPGEKDLPGVIKDAGVLCFCESCKGTNVVTPTVFELHAGSANKRPPEYTYLENGKPLRDVMNACCGFSLDKLDEAVQLVLGDFTMQQSNICFSCREPISESSNGVSKLVCNSCMELKEAQTSSQLQTAATGSKSIPQVVQPRSPEAVVVPESLNTGMAVPKSLKTETAVPNSLNTEMAVPESSNTQMIPKPLSTRMKQSASRGKSRGKITRKDLGLHKLVFEEDVLVNGTELAYYSHGKKLLVGEKQGYGIKCSCCDTEISASQFEAHAGWASRRKPYLHIYTSNGVSLHELSLSISKDRRFSASDNDDLCSICQDGGDLLCCDGCPRAFHIDCVPLPCIPSGTWYCKYCQNNFQMESNVQRNMNAVAAGRVAGVDPLEQINRRCIRIVKSVAVFQGGCALCGCHDFTKLFSPRTVMICDQCEREFHVGCLKEHNMQDLQELPEGDWFCSTSCSHIHSSLVNLVASGENSLPDSIISLIKKKRDTGAKENGTDTGAEEKGADTGAEEKGADSVAEEKGADTGAEEKVADDGAEGKVADTGNEEKGGEEKNVDTGGEEKGTDTAVEEKGADTGIEEKVGDTGVGPEIKWRVLNWKLVASGENKQLANEYRQVLSKAVSIFHEQFDPIVDSSSGRDFIPTMLFGKNIRGQDFSGMYCAVLTVNQVVVSAGVFRVFGPEIAELPLVATVAEHQGQGYFQCLFSCIERLLQSLNVKNIVLPAAEEAKFIWTNKFGFTKLEHDEINNYKRFYHMMVFQGTSILQKPVCALPKYTFIQYVQSGSAILVYRETEPLTDAIFCREMK</sequence>
<dbReference type="CDD" id="cd15539">
    <property type="entry name" value="PHD1_AIRE"/>
    <property type="match status" value="1"/>
</dbReference>
<dbReference type="Gene3D" id="3.40.630.30">
    <property type="match status" value="1"/>
</dbReference>
<dbReference type="GO" id="GO:0003682">
    <property type="term" value="F:chromatin binding"/>
    <property type="evidence" value="ECO:0007669"/>
    <property type="project" value="TreeGrafter"/>
</dbReference>
<feature type="compositionally biased region" description="Basic and acidic residues" evidence="7">
    <location>
        <begin position="730"/>
        <end position="824"/>
    </location>
</feature>
<dbReference type="Pfam" id="PF23209">
    <property type="entry name" value="IDM1_C"/>
    <property type="match status" value="1"/>
</dbReference>
<dbReference type="InterPro" id="IPR013083">
    <property type="entry name" value="Znf_RING/FYVE/PHD"/>
</dbReference>
<dbReference type="FunFam" id="3.40.630.30:FF:000073">
    <property type="entry name" value="PHD finger family protein"/>
    <property type="match status" value="1"/>
</dbReference>